<evidence type="ECO:0000313" key="2">
    <source>
        <dbReference type="Proteomes" id="UP000887566"/>
    </source>
</evidence>
<name>A0A914UR71_9BILA</name>
<proteinExistence type="predicted"/>
<accession>A0A914UR71</accession>
<dbReference type="WBParaSite" id="PSAMB.scaffold11893size3072.g34482.t1">
    <property type="protein sequence ID" value="PSAMB.scaffold11893size3072.g34482.t1"/>
    <property type="gene ID" value="PSAMB.scaffold11893size3072.g34482"/>
</dbReference>
<reference evidence="3" key="1">
    <citation type="submission" date="2022-11" db="UniProtKB">
        <authorList>
            <consortium name="WormBaseParasite"/>
        </authorList>
    </citation>
    <scope>IDENTIFICATION</scope>
</reference>
<feature type="compositionally biased region" description="Basic and acidic residues" evidence="1">
    <location>
        <begin position="1"/>
        <end position="15"/>
    </location>
</feature>
<organism evidence="2 3">
    <name type="scientific">Plectus sambesii</name>
    <dbReference type="NCBI Taxonomy" id="2011161"/>
    <lineage>
        <taxon>Eukaryota</taxon>
        <taxon>Metazoa</taxon>
        <taxon>Ecdysozoa</taxon>
        <taxon>Nematoda</taxon>
        <taxon>Chromadorea</taxon>
        <taxon>Plectida</taxon>
        <taxon>Plectina</taxon>
        <taxon>Plectoidea</taxon>
        <taxon>Plectidae</taxon>
        <taxon>Plectus</taxon>
    </lineage>
</organism>
<evidence type="ECO:0000256" key="1">
    <source>
        <dbReference type="SAM" id="MobiDB-lite"/>
    </source>
</evidence>
<keyword evidence="2" id="KW-1185">Reference proteome</keyword>
<feature type="region of interest" description="Disordered" evidence="1">
    <location>
        <begin position="1"/>
        <end position="67"/>
    </location>
</feature>
<dbReference type="Proteomes" id="UP000887566">
    <property type="component" value="Unplaced"/>
</dbReference>
<sequence>MLRKEVQRAAAETEKTAGASNTDEYWAEQGEDEEREAQIAGRDRTAAITEEDVDFAHMKDANRMEEH</sequence>
<feature type="compositionally biased region" description="Basic and acidic residues" evidence="1">
    <location>
        <begin position="54"/>
        <end position="67"/>
    </location>
</feature>
<protein>
    <submittedName>
        <fullName evidence="3">Uncharacterized protein</fullName>
    </submittedName>
</protein>
<evidence type="ECO:0000313" key="3">
    <source>
        <dbReference type="WBParaSite" id="PSAMB.scaffold11893size3072.g34482.t1"/>
    </source>
</evidence>
<dbReference type="AlphaFoldDB" id="A0A914UR71"/>
<feature type="compositionally biased region" description="Acidic residues" evidence="1">
    <location>
        <begin position="25"/>
        <end position="35"/>
    </location>
</feature>